<dbReference type="GO" id="GO:0005737">
    <property type="term" value="C:cytoplasm"/>
    <property type="evidence" value="ECO:0007669"/>
    <property type="project" value="UniProtKB-SubCell"/>
</dbReference>
<keyword evidence="3" id="KW-0963">Cytoplasm</keyword>
<dbReference type="PANTHER" id="PTHR46094:SF1">
    <property type="entry name" value="INTEGRATOR COMPLEX SUBUNIT 9"/>
    <property type="match status" value="1"/>
</dbReference>
<evidence type="ECO:0000256" key="3">
    <source>
        <dbReference type="ARBA" id="ARBA00022490"/>
    </source>
</evidence>
<dbReference type="STRING" id="3476.A0A2P5BBZ4"/>
<dbReference type="Gene3D" id="3.40.50.10890">
    <property type="match status" value="1"/>
</dbReference>
<evidence type="ECO:0000259" key="5">
    <source>
        <dbReference type="SMART" id="SM01027"/>
    </source>
</evidence>
<dbReference type="GO" id="GO:0034472">
    <property type="term" value="P:snRNA 3'-end processing"/>
    <property type="evidence" value="ECO:0007669"/>
    <property type="project" value="TreeGrafter"/>
</dbReference>
<dbReference type="AlphaFoldDB" id="A0A2P5BBZ4"/>
<keyword evidence="4" id="KW-0539">Nucleus</keyword>
<evidence type="ECO:0000256" key="4">
    <source>
        <dbReference type="ARBA" id="ARBA00023242"/>
    </source>
</evidence>
<dbReference type="PANTHER" id="PTHR46094">
    <property type="entry name" value="INTEGRATOR COMPLEX SUBUNIT 9"/>
    <property type="match status" value="1"/>
</dbReference>
<accession>A0A2P5BBZ4</accession>
<dbReference type="Pfam" id="PF10996">
    <property type="entry name" value="Beta-Casp"/>
    <property type="match status" value="1"/>
</dbReference>
<reference evidence="7" key="1">
    <citation type="submission" date="2016-06" db="EMBL/GenBank/DDBJ databases">
        <title>Parallel loss of symbiosis genes in relatives of nitrogen-fixing non-legume Parasponia.</title>
        <authorList>
            <person name="Van Velzen R."/>
            <person name="Holmer R."/>
            <person name="Bu F."/>
            <person name="Rutten L."/>
            <person name="Van Zeijl A."/>
            <person name="Liu W."/>
            <person name="Santuari L."/>
            <person name="Cao Q."/>
            <person name="Sharma T."/>
            <person name="Shen D."/>
            <person name="Roswanjaya Y."/>
            <person name="Wardhani T."/>
            <person name="Kalhor M.S."/>
            <person name="Jansen J."/>
            <person name="Van den Hoogen J."/>
            <person name="Gungor B."/>
            <person name="Hartog M."/>
            <person name="Hontelez J."/>
            <person name="Verver J."/>
            <person name="Yang W.-C."/>
            <person name="Schijlen E."/>
            <person name="Repin R."/>
            <person name="Schilthuizen M."/>
            <person name="Schranz E."/>
            <person name="Heidstra R."/>
            <person name="Miyata K."/>
            <person name="Fedorova E."/>
            <person name="Kohlen W."/>
            <person name="Bisseling T."/>
            <person name="Smit S."/>
            <person name="Geurts R."/>
        </authorList>
    </citation>
    <scope>NUCLEOTIDE SEQUENCE [LARGE SCALE GENOMIC DNA]</scope>
    <source>
        <strain evidence="7">cv. WU1-14</strain>
    </source>
</reference>
<evidence type="ECO:0000313" key="6">
    <source>
        <dbReference type="EMBL" id="PON46310.1"/>
    </source>
</evidence>
<dbReference type="Gene3D" id="3.60.15.10">
    <property type="entry name" value="Ribonuclease Z/Hydroxyacylglutathione hydrolase-like"/>
    <property type="match status" value="1"/>
</dbReference>
<sequence>MKFTCLSKGGGFNFPSCHILHICGFRILFDAPLDLSALTIFSPVPVGPDGLSGEEALCCRDLVHAEPCYKTVKNLHLWDASFIDVVLISSPMGMLGLPFLTRMKGFSAKIYVTEATARLGELMMKDLVSVHMEFRQFYGDEESAFPQRMKWEELDQLPSRLKEIALGKDGEELGAWMTLYSAADLKDCVQKVRTLKYGEETCYNGTLVIKAVSSGLEIGACNWAINSPKGDIAFISNSIFLSGHSMDFDYHALEGNDLILYSDFSFVHTMDDLDSEFNSASGTDSLRSLASADGILEERGKLAFVCSCAVDAVKTGGSVLIPIDRLGVVLQLLEEISASLDSSNLKVPIYFISSVSEELLAFTNVIPEWLCRERQEKLFSGKALFGHVELMKEKKLHVFPAVYSTESLMNWQEPCIVFCPDWSLRLGPVVHLLRRWCGDQNSLLVLENGIDTELALLPFKPIAMKVLQCSFLSGINLRKVQPLLEILQPKVVLFPEDLKQVSSGESMPFSVLHYSENETLLISSLKSSEVELPMELATQFHFKKLKQEHISVARLKGELLVGNGKYQLISGSKQADQKCRPVLCWGSPDIETLLAALSQRGIKGTVGGGTMDSKFENVSVVHVHEPNRACIEIRVTTSVVTAADEDLASQISDAICSVLAST</sequence>
<dbReference type="Proteomes" id="UP000237105">
    <property type="component" value="Unassembled WGS sequence"/>
</dbReference>
<comment type="caution">
    <text evidence="6">The sequence shown here is derived from an EMBL/GenBank/DDBJ whole genome shotgun (WGS) entry which is preliminary data.</text>
</comment>
<dbReference type="GO" id="GO:0032039">
    <property type="term" value="C:integrator complex"/>
    <property type="evidence" value="ECO:0007669"/>
    <property type="project" value="InterPro"/>
</dbReference>
<gene>
    <name evidence="6" type="ORF">PanWU01x14_252570</name>
</gene>
<evidence type="ECO:0000313" key="7">
    <source>
        <dbReference type="Proteomes" id="UP000237105"/>
    </source>
</evidence>
<feature type="domain" description="Beta-Casp" evidence="5">
    <location>
        <begin position="329"/>
        <end position="450"/>
    </location>
</feature>
<dbReference type="InterPro" id="IPR027074">
    <property type="entry name" value="Integrator_9su"/>
</dbReference>
<organism evidence="6 7">
    <name type="scientific">Parasponia andersonii</name>
    <name type="common">Sponia andersonii</name>
    <dbReference type="NCBI Taxonomy" id="3476"/>
    <lineage>
        <taxon>Eukaryota</taxon>
        <taxon>Viridiplantae</taxon>
        <taxon>Streptophyta</taxon>
        <taxon>Embryophyta</taxon>
        <taxon>Tracheophyta</taxon>
        <taxon>Spermatophyta</taxon>
        <taxon>Magnoliopsida</taxon>
        <taxon>eudicotyledons</taxon>
        <taxon>Gunneridae</taxon>
        <taxon>Pentapetalae</taxon>
        <taxon>rosids</taxon>
        <taxon>fabids</taxon>
        <taxon>Rosales</taxon>
        <taxon>Cannabaceae</taxon>
        <taxon>Parasponia</taxon>
    </lineage>
</organism>
<dbReference type="InterPro" id="IPR022712">
    <property type="entry name" value="Beta_Casp"/>
</dbReference>
<protein>
    <submittedName>
        <fullName evidence="6">Integrator complex subunit</fullName>
    </submittedName>
</protein>
<proteinExistence type="predicted"/>
<dbReference type="SMART" id="SM01027">
    <property type="entry name" value="Beta-Casp"/>
    <property type="match status" value="1"/>
</dbReference>
<keyword evidence="7" id="KW-1185">Reference proteome</keyword>
<evidence type="ECO:0000256" key="2">
    <source>
        <dbReference type="ARBA" id="ARBA00004496"/>
    </source>
</evidence>
<evidence type="ECO:0000256" key="1">
    <source>
        <dbReference type="ARBA" id="ARBA00004123"/>
    </source>
</evidence>
<dbReference type="EMBL" id="JXTB01000314">
    <property type="protein sequence ID" value="PON46310.1"/>
    <property type="molecule type" value="Genomic_DNA"/>
</dbReference>
<comment type="subcellular location">
    <subcellularLocation>
        <location evidence="2">Cytoplasm</location>
    </subcellularLocation>
    <subcellularLocation>
        <location evidence="1">Nucleus</location>
    </subcellularLocation>
</comment>
<dbReference type="InterPro" id="IPR036866">
    <property type="entry name" value="RibonucZ/Hydroxyglut_hydro"/>
</dbReference>
<name>A0A2P5BBZ4_PARAD</name>
<dbReference type="SUPFAM" id="SSF56281">
    <property type="entry name" value="Metallo-hydrolase/oxidoreductase"/>
    <property type="match status" value="1"/>
</dbReference>
<dbReference type="OrthoDB" id="5600060at2759"/>